<dbReference type="PROSITE" id="PS50297">
    <property type="entry name" value="ANK_REP_REGION"/>
    <property type="match status" value="1"/>
</dbReference>
<proteinExistence type="predicted"/>
<dbReference type="EMBL" id="KL198099">
    <property type="protein sequence ID" value="KDQ07892.1"/>
    <property type="molecule type" value="Genomic_DNA"/>
</dbReference>
<accession>A0A067M7S2</accession>
<keyword evidence="2 3" id="KW-0040">ANK repeat</keyword>
<keyword evidence="1" id="KW-0677">Repeat</keyword>
<evidence type="ECO:0000313" key="4">
    <source>
        <dbReference type="EMBL" id="KDQ07892.1"/>
    </source>
</evidence>
<dbReference type="STRING" id="930990.A0A067M7S2"/>
<dbReference type="AlphaFoldDB" id="A0A067M7S2"/>
<evidence type="ECO:0000256" key="2">
    <source>
        <dbReference type="ARBA" id="ARBA00023043"/>
    </source>
</evidence>
<dbReference type="SUPFAM" id="SSF48403">
    <property type="entry name" value="Ankyrin repeat"/>
    <property type="match status" value="1"/>
</dbReference>
<feature type="repeat" description="ANK" evidence="3">
    <location>
        <begin position="26"/>
        <end position="60"/>
    </location>
</feature>
<evidence type="ECO:0000256" key="3">
    <source>
        <dbReference type="PROSITE-ProRule" id="PRU00023"/>
    </source>
</evidence>
<dbReference type="Proteomes" id="UP000027195">
    <property type="component" value="Unassembled WGS sequence"/>
</dbReference>
<sequence>MQQEGGAESVRALVEAGADIQEQLSQGWAPLCCAFLDDNDCREIVNILLQAGADVNLQDDDNQCTALHEASKRGLVATVRLLLASGADPDIRDCDGEAALHYPLQSYPGAECSLEVVSALCEAGADVNAQTKRGKTPL</sequence>
<dbReference type="InterPro" id="IPR002110">
    <property type="entry name" value="Ankyrin_rpt"/>
</dbReference>
<dbReference type="PANTHER" id="PTHR24189:SF50">
    <property type="entry name" value="ANKYRIN REPEAT AND SOCS BOX PROTEIN 2"/>
    <property type="match status" value="1"/>
</dbReference>
<dbReference type="PROSITE" id="PS50088">
    <property type="entry name" value="ANK_REPEAT"/>
    <property type="match status" value="2"/>
</dbReference>
<evidence type="ECO:0000313" key="5">
    <source>
        <dbReference type="Proteomes" id="UP000027195"/>
    </source>
</evidence>
<reference evidence="5" key="1">
    <citation type="journal article" date="2014" name="Proc. Natl. Acad. Sci. U.S.A.">
        <title>Extensive sampling of basidiomycete genomes demonstrates inadequacy of the white-rot/brown-rot paradigm for wood decay fungi.</title>
        <authorList>
            <person name="Riley R."/>
            <person name="Salamov A.A."/>
            <person name="Brown D.W."/>
            <person name="Nagy L.G."/>
            <person name="Floudas D."/>
            <person name="Held B.W."/>
            <person name="Levasseur A."/>
            <person name="Lombard V."/>
            <person name="Morin E."/>
            <person name="Otillar R."/>
            <person name="Lindquist E.A."/>
            <person name="Sun H."/>
            <person name="LaButti K.M."/>
            <person name="Schmutz J."/>
            <person name="Jabbour D."/>
            <person name="Luo H."/>
            <person name="Baker S.E."/>
            <person name="Pisabarro A.G."/>
            <person name="Walton J.D."/>
            <person name="Blanchette R.A."/>
            <person name="Henrissat B."/>
            <person name="Martin F."/>
            <person name="Cullen D."/>
            <person name="Hibbett D.S."/>
            <person name="Grigoriev I.V."/>
        </authorList>
    </citation>
    <scope>NUCLEOTIDE SEQUENCE [LARGE SCALE GENOMIC DNA]</scope>
    <source>
        <strain evidence="5">FD-172 SS1</strain>
    </source>
</reference>
<dbReference type="InterPro" id="IPR036770">
    <property type="entry name" value="Ankyrin_rpt-contain_sf"/>
</dbReference>
<dbReference type="Gene3D" id="1.25.40.20">
    <property type="entry name" value="Ankyrin repeat-containing domain"/>
    <property type="match status" value="2"/>
</dbReference>
<gene>
    <name evidence="4" type="ORF">BOTBODRAFT_119463</name>
</gene>
<keyword evidence="5" id="KW-1185">Reference proteome</keyword>
<dbReference type="HOGENOM" id="CLU_000134_18_9_1"/>
<dbReference type="OrthoDB" id="194358at2759"/>
<dbReference type="SMART" id="SM00248">
    <property type="entry name" value="ANK"/>
    <property type="match status" value="3"/>
</dbReference>
<organism evidence="4 5">
    <name type="scientific">Botryobasidium botryosum (strain FD-172 SS1)</name>
    <dbReference type="NCBI Taxonomy" id="930990"/>
    <lineage>
        <taxon>Eukaryota</taxon>
        <taxon>Fungi</taxon>
        <taxon>Dikarya</taxon>
        <taxon>Basidiomycota</taxon>
        <taxon>Agaricomycotina</taxon>
        <taxon>Agaricomycetes</taxon>
        <taxon>Cantharellales</taxon>
        <taxon>Botryobasidiaceae</taxon>
        <taxon>Botryobasidium</taxon>
    </lineage>
</organism>
<protein>
    <submittedName>
        <fullName evidence="4">Uncharacterized protein</fullName>
    </submittedName>
</protein>
<feature type="non-terminal residue" evidence="4">
    <location>
        <position position="138"/>
    </location>
</feature>
<evidence type="ECO:0000256" key="1">
    <source>
        <dbReference type="ARBA" id="ARBA00022737"/>
    </source>
</evidence>
<dbReference type="InterPro" id="IPR050745">
    <property type="entry name" value="Multifunctional_regulatory"/>
</dbReference>
<dbReference type="PANTHER" id="PTHR24189">
    <property type="entry name" value="MYOTROPHIN"/>
    <property type="match status" value="1"/>
</dbReference>
<dbReference type="Pfam" id="PF12796">
    <property type="entry name" value="Ank_2"/>
    <property type="match status" value="1"/>
</dbReference>
<feature type="repeat" description="ANK" evidence="3">
    <location>
        <begin position="62"/>
        <end position="94"/>
    </location>
</feature>
<dbReference type="InParanoid" id="A0A067M7S2"/>
<name>A0A067M7S2_BOTB1</name>